<dbReference type="InterPro" id="IPR011010">
    <property type="entry name" value="DNA_brk_join_enz"/>
</dbReference>
<dbReference type="Gene3D" id="1.10.150.130">
    <property type="match status" value="1"/>
</dbReference>
<dbReference type="InterPro" id="IPR050090">
    <property type="entry name" value="Tyrosine_recombinase_XerCD"/>
</dbReference>
<keyword evidence="3 5" id="KW-0238">DNA-binding</keyword>
<dbReference type="NCBIfam" id="TIGR02249">
    <property type="entry name" value="integrase_gron"/>
    <property type="match status" value="1"/>
</dbReference>
<keyword evidence="2" id="KW-0229">DNA integration</keyword>
<dbReference type="OrthoDB" id="9801717at2"/>
<dbReference type="GO" id="GO:0006310">
    <property type="term" value="P:DNA recombination"/>
    <property type="evidence" value="ECO:0007669"/>
    <property type="project" value="UniProtKB-KW"/>
</dbReference>
<dbReference type="InterPro" id="IPR002104">
    <property type="entry name" value="Integrase_catalytic"/>
</dbReference>
<evidence type="ECO:0000256" key="1">
    <source>
        <dbReference type="ARBA" id="ARBA00008857"/>
    </source>
</evidence>
<dbReference type="PANTHER" id="PTHR30349:SF64">
    <property type="entry name" value="PROPHAGE INTEGRASE INTD-RELATED"/>
    <property type="match status" value="1"/>
</dbReference>
<evidence type="ECO:0000256" key="5">
    <source>
        <dbReference type="PROSITE-ProRule" id="PRU01248"/>
    </source>
</evidence>
<dbReference type="PROSITE" id="PS51900">
    <property type="entry name" value="CB"/>
    <property type="match status" value="1"/>
</dbReference>
<dbReference type="InterPro" id="IPR011946">
    <property type="entry name" value="Integrase_integron-type"/>
</dbReference>
<reference evidence="8 9" key="1">
    <citation type="submission" date="2016-11" db="EMBL/GenBank/DDBJ databases">
        <authorList>
            <person name="Jaros S."/>
            <person name="Januszkiewicz K."/>
            <person name="Wedrychowicz H."/>
        </authorList>
    </citation>
    <scope>NUCLEOTIDE SEQUENCE [LARGE SCALE GENOMIC DNA]</scope>
    <source>
        <strain evidence="8 9">DSM 21637</strain>
    </source>
</reference>
<dbReference type="PANTHER" id="PTHR30349">
    <property type="entry name" value="PHAGE INTEGRASE-RELATED"/>
    <property type="match status" value="1"/>
</dbReference>
<dbReference type="GO" id="GO:0003677">
    <property type="term" value="F:DNA binding"/>
    <property type="evidence" value="ECO:0007669"/>
    <property type="project" value="UniProtKB-UniRule"/>
</dbReference>
<accession>A0A1K1WXK2</accession>
<keyword evidence="4" id="KW-0233">DNA recombination</keyword>
<name>A0A1K1WXK2_9GAMM</name>
<dbReference type="GO" id="GO:0015074">
    <property type="term" value="P:DNA integration"/>
    <property type="evidence" value="ECO:0007669"/>
    <property type="project" value="UniProtKB-KW"/>
</dbReference>
<evidence type="ECO:0000313" key="9">
    <source>
        <dbReference type="Proteomes" id="UP000182350"/>
    </source>
</evidence>
<dbReference type="STRING" id="1122209.SAMN02745752_01587"/>
<proteinExistence type="inferred from homology"/>
<dbReference type="AlphaFoldDB" id="A0A1K1WXK2"/>
<dbReference type="InterPro" id="IPR010998">
    <property type="entry name" value="Integrase_recombinase_N"/>
</dbReference>
<dbReference type="InterPro" id="IPR013762">
    <property type="entry name" value="Integrase-like_cat_sf"/>
</dbReference>
<feature type="domain" description="Tyr recombinase" evidence="6">
    <location>
        <begin position="101"/>
        <end position="314"/>
    </location>
</feature>
<evidence type="ECO:0000259" key="6">
    <source>
        <dbReference type="PROSITE" id="PS51898"/>
    </source>
</evidence>
<gene>
    <name evidence="8" type="ORF">SAMN02745752_01587</name>
</gene>
<organism evidence="8 9">
    <name type="scientific">Marinospirillum alkaliphilum DSM 21637</name>
    <dbReference type="NCBI Taxonomy" id="1122209"/>
    <lineage>
        <taxon>Bacteria</taxon>
        <taxon>Pseudomonadati</taxon>
        <taxon>Pseudomonadota</taxon>
        <taxon>Gammaproteobacteria</taxon>
        <taxon>Oceanospirillales</taxon>
        <taxon>Oceanospirillaceae</taxon>
        <taxon>Marinospirillum</taxon>
    </lineage>
</organism>
<dbReference type="PROSITE" id="PS51898">
    <property type="entry name" value="TYR_RECOMBINASE"/>
    <property type="match status" value="1"/>
</dbReference>
<evidence type="ECO:0000256" key="3">
    <source>
        <dbReference type="ARBA" id="ARBA00023125"/>
    </source>
</evidence>
<dbReference type="Proteomes" id="UP000182350">
    <property type="component" value="Unassembled WGS sequence"/>
</dbReference>
<dbReference type="InterPro" id="IPR044068">
    <property type="entry name" value="CB"/>
</dbReference>
<keyword evidence="9" id="KW-1185">Reference proteome</keyword>
<evidence type="ECO:0000313" key="8">
    <source>
        <dbReference type="EMBL" id="SFX42145.1"/>
    </source>
</evidence>
<dbReference type="SUPFAM" id="SSF56349">
    <property type="entry name" value="DNA breaking-rejoining enzymes"/>
    <property type="match status" value="1"/>
</dbReference>
<feature type="domain" description="Core-binding (CB)" evidence="7">
    <location>
        <begin position="1"/>
        <end position="84"/>
    </location>
</feature>
<dbReference type="Gene3D" id="1.10.443.10">
    <property type="entry name" value="Intergrase catalytic core"/>
    <property type="match status" value="1"/>
</dbReference>
<dbReference type="Pfam" id="PF00589">
    <property type="entry name" value="Phage_integrase"/>
    <property type="match status" value="1"/>
</dbReference>
<evidence type="ECO:0000256" key="2">
    <source>
        <dbReference type="ARBA" id="ARBA00022908"/>
    </source>
</evidence>
<dbReference type="Pfam" id="PF13495">
    <property type="entry name" value="Phage_int_SAM_4"/>
    <property type="match status" value="1"/>
</dbReference>
<dbReference type="RefSeq" id="WP_072326006.1">
    <property type="nucleotide sequence ID" value="NZ_FPJW01000005.1"/>
</dbReference>
<evidence type="ECO:0000259" key="7">
    <source>
        <dbReference type="PROSITE" id="PS51900"/>
    </source>
</evidence>
<evidence type="ECO:0000256" key="4">
    <source>
        <dbReference type="ARBA" id="ARBA00023172"/>
    </source>
</evidence>
<sequence length="322" mass="36490">MTGSPFLNAIQQDLRQKGYALKTEKTYVHWIKRFILFHQKRHPETMGSEEVRLFLSSLANDRHVAVNTQKTALNALAFLYNQFLDKPLGDLDFNPAKKPRRLPVVLSITEVQRILQQFDTRNRTLFSLLYGGGLRINECLRLRVKDFDFDHGCISVHDGKGGKSRNTLLPMSLKPAIQQLIEEAVALQVSDNAQGIGPSLPYALDRKYPSAYRQPAWMYVFPSVTWCNHPITGKVCRHHLHDSVPRKALKAAVQRAGIFNKRVSCHTFRHSFATHLLQAGRDIRTVQELLGHSDVKTTQIYTHVIGQHFAGTASPLDTLGSF</sequence>
<dbReference type="InterPro" id="IPR004107">
    <property type="entry name" value="Integrase_SAM-like_N"/>
</dbReference>
<dbReference type="EMBL" id="FPJW01000005">
    <property type="protein sequence ID" value="SFX42145.1"/>
    <property type="molecule type" value="Genomic_DNA"/>
</dbReference>
<comment type="similarity">
    <text evidence="1">Belongs to the 'phage' integrase family.</text>
</comment>
<dbReference type="CDD" id="cd01193">
    <property type="entry name" value="INT_IntI_C"/>
    <property type="match status" value="1"/>
</dbReference>
<protein>
    <submittedName>
        <fullName evidence="8">Integron integrase</fullName>
    </submittedName>
</protein>